<keyword evidence="1" id="KW-1133">Transmembrane helix</keyword>
<dbReference type="EMBL" id="CP021694">
    <property type="protein sequence ID" value="ARX34882.1"/>
    <property type="molecule type" value="Genomic_DNA"/>
</dbReference>
<feature type="transmembrane region" description="Helical" evidence="1">
    <location>
        <begin position="21"/>
        <end position="41"/>
    </location>
</feature>
<keyword evidence="1" id="KW-0472">Membrane</keyword>
<proteinExistence type="predicted"/>
<accession>A0AAJ4RK57</accession>
<dbReference type="Proteomes" id="UP000195540">
    <property type="component" value="Chromosome"/>
</dbReference>
<feature type="transmembrane region" description="Helical" evidence="1">
    <location>
        <begin position="47"/>
        <end position="66"/>
    </location>
</feature>
<gene>
    <name evidence="2" type="ORF">AM402_12255</name>
</gene>
<name>A0AAJ4RK57_PROMI</name>
<evidence type="ECO:0000256" key="1">
    <source>
        <dbReference type="SAM" id="Phobius"/>
    </source>
</evidence>
<reference evidence="2 3" key="1">
    <citation type="submission" date="2017-05" db="EMBL/GenBank/DDBJ databases">
        <title>Whole genome sequencing of Proteus mirabilis AR_0155.</title>
        <authorList>
            <person name="Conlan S."/>
            <person name="Thomas P.J."/>
            <person name="Mullikin J."/>
            <person name="Frank K.M."/>
            <person name="Segre J.A."/>
        </authorList>
    </citation>
    <scope>NUCLEOTIDE SEQUENCE [LARGE SCALE GENOMIC DNA]</scope>
    <source>
        <strain evidence="2 3">AR_0155</strain>
    </source>
</reference>
<evidence type="ECO:0000313" key="3">
    <source>
        <dbReference type="Proteomes" id="UP000195540"/>
    </source>
</evidence>
<dbReference type="AlphaFoldDB" id="A0AAJ4RK57"/>
<protein>
    <submittedName>
        <fullName evidence="2">Uncharacterized protein</fullName>
    </submittedName>
</protein>
<organism evidence="2 3">
    <name type="scientific">Proteus mirabilis</name>
    <dbReference type="NCBI Taxonomy" id="584"/>
    <lineage>
        <taxon>Bacteria</taxon>
        <taxon>Pseudomonadati</taxon>
        <taxon>Pseudomonadota</taxon>
        <taxon>Gammaproteobacteria</taxon>
        <taxon>Enterobacterales</taxon>
        <taxon>Morganellaceae</taxon>
        <taxon>Proteus</taxon>
    </lineage>
</organism>
<sequence>MMVRTALLKIKNLIIWLYHQFSDLLHIAVTFVLCYFCFLLSPTLTIAVIGVVIIVVTMFLLSLFVLP</sequence>
<keyword evidence="1" id="KW-0812">Transmembrane</keyword>
<evidence type="ECO:0000313" key="2">
    <source>
        <dbReference type="EMBL" id="ARX34882.1"/>
    </source>
</evidence>